<evidence type="ECO:0000313" key="4">
    <source>
        <dbReference type="Proteomes" id="UP000050509"/>
    </source>
</evidence>
<evidence type="ECO:0000259" key="1">
    <source>
        <dbReference type="Pfam" id="PF00534"/>
    </source>
</evidence>
<evidence type="ECO:0000259" key="2">
    <source>
        <dbReference type="Pfam" id="PF13439"/>
    </source>
</evidence>
<name>A0A0P9D2H1_9CHLR</name>
<feature type="domain" description="Glycosyl transferase family 1" evidence="1">
    <location>
        <begin position="205"/>
        <end position="361"/>
    </location>
</feature>
<dbReference type="InterPro" id="IPR001296">
    <property type="entry name" value="Glyco_trans_1"/>
</dbReference>
<feature type="domain" description="Glycosyltransferase subfamily 4-like N-terminal" evidence="2">
    <location>
        <begin position="15"/>
        <end position="188"/>
    </location>
</feature>
<accession>A0A0P9D2H1</accession>
<dbReference type="InterPro" id="IPR028098">
    <property type="entry name" value="Glyco_trans_4-like_N"/>
</dbReference>
<proteinExistence type="predicted"/>
<dbReference type="PATRIC" id="fig|186479.3.peg.9422"/>
<evidence type="ECO:0000313" key="3">
    <source>
        <dbReference type="EMBL" id="KPV52185.1"/>
    </source>
</evidence>
<dbReference type="CDD" id="cd03801">
    <property type="entry name" value="GT4_PimA-like"/>
    <property type="match status" value="1"/>
</dbReference>
<dbReference type="GO" id="GO:0016758">
    <property type="term" value="F:hexosyltransferase activity"/>
    <property type="evidence" value="ECO:0007669"/>
    <property type="project" value="TreeGrafter"/>
</dbReference>
<reference evidence="3 4" key="1">
    <citation type="submission" date="2015-09" db="EMBL/GenBank/DDBJ databases">
        <title>Draft genome sequence of Kouleothrix aurantiaca JCM 19913.</title>
        <authorList>
            <person name="Hemp J."/>
        </authorList>
    </citation>
    <scope>NUCLEOTIDE SEQUENCE [LARGE SCALE GENOMIC DNA]</scope>
    <source>
        <strain evidence="3 4">COM-B</strain>
    </source>
</reference>
<dbReference type="Proteomes" id="UP000050509">
    <property type="component" value="Unassembled WGS sequence"/>
</dbReference>
<gene>
    <name evidence="3" type="ORF">SE17_16980</name>
</gene>
<dbReference type="SUPFAM" id="SSF53756">
    <property type="entry name" value="UDP-Glycosyltransferase/glycogen phosphorylase"/>
    <property type="match status" value="1"/>
</dbReference>
<comment type="caution">
    <text evidence="3">The sequence shown here is derived from an EMBL/GenBank/DDBJ whole genome shotgun (WGS) entry which is preliminary data.</text>
</comment>
<organism evidence="3 4">
    <name type="scientific">Kouleothrix aurantiaca</name>
    <dbReference type="NCBI Taxonomy" id="186479"/>
    <lineage>
        <taxon>Bacteria</taxon>
        <taxon>Bacillati</taxon>
        <taxon>Chloroflexota</taxon>
        <taxon>Chloroflexia</taxon>
        <taxon>Chloroflexales</taxon>
        <taxon>Roseiflexineae</taxon>
        <taxon>Roseiflexaceae</taxon>
        <taxon>Kouleothrix</taxon>
    </lineage>
</organism>
<dbReference type="PANTHER" id="PTHR45947">
    <property type="entry name" value="SULFOQUINOVOSYL TRANSFERASE SQD2"/>
    <property type="match status" value="1"/>
</dbReference>
<dbReference type="Pfam" id="PF13439">
    <property type="entry name" value="Glyco_transf_4"/>
    <property type="match status" value="1"/>
</dbReference>
<protein>
    <submittedName>
        <fullName evidence="3">Glycosyl transferase family 1</fullName>
    </submittedName>
</protein>
<dbReference type="PANTHER" id="PTHR45947:SF3">
    <property type="entry name" value="SULFOQUINOVOSYL TRANSFERASE SQD2"/>
    <property type="match status" value="1"/>
</dbReference>
<sequence length="401" mass="44894">MRVLILSWEYPPHIVGGLGKHIMDLAPELARQGIEAHVVTPLLRGGAKRETTKDGVRVYRIEPPHMDAYGFVSYVQHANGLMEYAARALRAEVGPFDLIHAHDWLAAHAGVSIKHAWRRPLISTIHATERGRQGGYIGGGHAEQVNHIEWWLTYESWRVIACSHFMAQQINSYFSTPLDKVDVVANGVYAYPDPFASEEDRLTFRRRYAQDDEPLVFYVGRLVYEKGLHVLLDCWPQVQAVFPRAQLVIAGTGSYLDTLKHRAWALGIGSSVNFAGFVSDDERDKLYHCADVATFPSLYEPFGIVALEAMAAGCPVVVAETGGLTEVVKLHETGLTVHSNDPASLAWGILHTLQHPEWSRSRAANALVVARDAFNWRQIATETAAVYHRTAEEWTRNRWGK</sequence>
<dbReference type="EMBL" id="LJCR01000632">
    <property type="protein sequence ID" value="KPV52185.1"/>
    <property type="molecule type" value="Genomic_DNA"/>
</dbReference>
<keyword evidence="3" id="KW-0808">Transferase</keyword>
<dbReference type="Gene3D" id="3.40.50.2000">
    <property type="entry name" value="Glycogen Phosphorylase B"/>
    <property type="match status" value="2"/>
</dbReference>
<keyword evidence="4" id="KW-1185">Reference proteome</keyword>
<dbReference type="Pfam" id="PF00534">
    <property type="entry name" value="Glycos_transf_1"/>
    <property type="match status" value="1"/>
</dbReference>
<dbReference type="AlphaFoldDB" id="A0A0P9D2H1"/>
<dbReference type="InterPro" id="IPR050194">
    <property type="entry name" value="Glycosyltransferase_grp1"/>
</dbReference>